<dbReference type="GO" id="GO:0016020">
    <property type="term" value="C:membrane"/>
    <property type="evidence" value="ECO:0007669"/>
    <property type="project" value="UniProtKB-SubCell"/>
</dbReference>
<dbReference type="EMBL" id="JANBVO010000008">
    <property type="protein sequence ID" value="KAJ9150249.1"/>
    <property type="molecule type" value="Genomic_DNA"/>
</dbReference>
<dbReference type="Pfam" id="PF07690">
    <property type="entry name" value="MFS_1"/>
    <property type="match status" value="1"/>
</dbReference>
<dbReference type="PANTHER" id="PTHR11360">
    <property type="entry name" value="MONOCARBOXYLATE TRANSPORTER"/>
    <property type="match status" value="1"/>
</dbReference>
<evidence type="ECO:0000256" key="1">
    <source>
        <dbReference type="ARBA" id="ARBA00004141"/>
    </source>
</evidence>
<feature type="transmembrane region" description="Helical" evidence="4">
    <location>
        <begin position="400"/>
        <end position="420"/>
    </location>
</feature>
<feature type="transmembrane region" description="Helical" evidence="4">
    <location>
        <begin position="524"/>
        <end position="545"/>
    </location>
</feature>
<feature type="region of interest" description="Disordered" evidence="3">
    <location>
        <begin position="112"/>
        <end position="138"/>
    </location>
</feature>
<feature type="transmembrane region" description="Helical" evidence="4">
    <location>
        <begin position="151"/>
        <end position="172"/>
    </location>
</feature>
<feature type="transmembrane region" description="Helical" evidence="4">
    <location>
        <begin position="324"/>
        <end position="344"/>
    </location>
</feature>
<dbReference type="Gene3D" id="1.20.1250.20">
    <property type="entry name" value="MFS general substrate transporter like domains"/>
    <property type="match status" value="2"/>
</dbReference>
<dbReference type="AlphaFoldDB" id="A0AA38S416"/>
<evidence type="ECO:0000313" key="7">
    <source>
        <dbReference type="Proteomes" id="UP001174694"/>
    </source>
</evidence>
<keyword evidence="4" id="KW-0472">Membrane</keyword>
<dbReference type="GO" id="GO:0022857">
    <property type="term" value="F:transmembrane transporter activity"/>
    <property type="evidence" value="ECO:0007669"/>
    <property type="project" value="InterPro"/>
</dbReference>
<dbReference type="PANTHER" id="PTHR11360:SF230">
    <property type="entry name" value="MONOCARBOXYLATE TRANSPORTER, PUTATIVE (AFU_ORTHOLOGUE AFUA_2G12790)-RELATED"/>
    <property type="match status" value="1"/>
</dbReference>
<dbReference type="SUPFAM" id="SSF103473">
    <property type="entry name" value="MFS general substrate transporter"/>
    <property type="match status" value="1"/>
</dbReference>
<name>A0AA38S416_9PEZI</name>
<feature type="transmembrane region" description="Helical" evidence="4">
    <location>
        <begin position="365"/>
        <end position="388"/>
    </location>
</feature>
<comment type="subcellular location">
    <subcellularLocation>
        <location evidence="1">Membrane</location>
        <topology evidence="1">Multi-pass membrane protein</topology>
    </subcellularLocation>
</comment>
<keyword evidence="7" id="KW-1185">Reference proteome</keyword>
<dbReference type="PROSITE" id="PS50850">
    <property type="entry name" value="MFS"/>
    <property type="match status" value="1"/>
</dbReference>
<sequence>MQQESTSARESAAVPNEQYGYLKVPRPAQIRPLAAINSALDGPAFGHGLHAEGPSCVGRKELCSERTSLREFGQCHHPPNIPAATYIRRAPGLRVELERDCDEEVSFTATRNGPQHLTSWSPGSSPPGDHSGKELRTASPIPPIPDGGLRAWLTALGSFCTVTAGFGLINSVGVLQSYMERHQLSSFTSRDVAWIPATNVFLCLFLGVRVGPLFDAHGPRKLMLAGSIGYVGGLVAMSFLGCGSCGETSGGRGGRRYALLLVTWGFVCGASAAVLCTTALSVLAHWFQRRRGLASGAVFVGSSVGGVAFPLLMRATLETLGWPVTMRILAGIVALLVTLGNMLIRGRMKGGEGRRAIDVRCFRDWRFLWTTVGISLFEFVLVGSMGLLPTWATAQGFDEVTAFNIVACVNAGSGVGRFVAGAVSDHLGRFNTAILTLLWATLITFAVWTSIGDRIWTLYFFAPLFGFGTGSLISMAPVCIGQLCTADEFGRFYGTSYSVVSFSALLCIPVSAQILQGLGPRGMVFIFGSVLFLSAVSFGLARWACLDHRWKWKTKV</sequence>
<feature type="transmembrane region" description="Helical" evidence="4">
    <location>
        <begin position="261"/>
        <end position="286"/>
    </location>
</feature>
<reference evidence="6" key="1">
    <citation type="submission" date="2022-07" db="EMBL/GenBank/DDBJ databases">
        <title>Fungi with potential for degradation of polypropylene.</title>
        <authorList>
            <person name="Gostincar C."/>
        </authorList>
    </citation>
    <scope>NUCLEOTIDE SEQUENCE</scope>
    <source>
        <strain evidence="6">EXF-13308</strain>
    </source>
</reference>
<dbReference type="InterPro" id="IPR011701">
    <property type="entry name" value="MFS"/>
</dbReference>
<dbReference type="InterPro" id="IPR050327">
    <property type="entry name" value="Proton-linked_MCT"/>
</dbReference>
<dbReference type="Proteomes" id="UP001174694">
    <property type="component" value="Unassembled WGS sequence"/>
</dbReference>
<keyword evidence="4" id="KW-0812">Transmembrane</keyword>
<feature type="transmembrane region" description="Helical" evidence="4">
    <location>
        <begin position="222"/>
        <end position="241"/>
    </location>
</feature>
<protein>
    <submittedName>
        <fullName evidence="6">MFS monocarboxylate transporter</fullName>
    </submittedName>
</protein>
<accession>A0AA38S416</accession>
<evidence type="ECO:0000256" key="4">
    <source>
        <dbReference type="SAM" id="Phobius"/>
    </source>
</evidence>
<feature type="domain" description="Major facilitator superfamily (MFS) profile" evidence="5">
    <location>
        <begin position="326"/>
        <end position="556"/>
    </location>
</feature>
<feature type="transmembrane region" description="Helical" evidence="4">
    <location>
        <begin position="492"/>
        <end position="512"/>
    </location>
</feature>
<keyword evidence="4" id="KW-1133">Transmembrane helix</keyword>
<feature type="compositionally biased region" description="Low complexity" evidence="3">
    <location>
        <begin position="119"/>
        <end position="129"/>
    </location>
</feature>
<evidence type="ECO:0000259" key="5">
    <source>
        <dbReference type="PROSITE" id="PS50850"/>
    </source>
</evidence>
<feature type="transmembrane region" description="Helical" evidence="4">
    <location>
        <begin position="432"/>
        <end position="451"/>
    </location>
</feature>
<dbReference type="InterPro" id="IPR036259">
    <property type="entry name" value="MFS_trans_sf"/>
</dbReference>
<evidence type="ECO:0000256" key="3">
    <source>
        <dbReference type="SAM" id="MobiDB-lite"/>
    </source>
</evidence>
<comment type="caution">
    <text evidence="6">The sequence shown here is derived from an EMBL/GenBank/DDBJ whole genome shotgun (WGS) entry which is preliminary data.</text>
</comment>
<organism evidence="6 7">
    <name type="scientific">Pleurostoma richardsiae</name>
    <dbReference type="NCBI Taxonomy" id="41990"/>
    <lineage>
        <taxon>Eukaryota</taxon>
        <taxon>Fungi</taxon>
        <taxon>Dikarya</taxon>
        <taxon>Ascomycota</taxon>
        <taxon>Pezizomycotina</taxon>
        <taxon>Sordariomycetes</taxon>
        <taxon>Sordariomycetidae</taxon>
        <taxon>Calosphaeriales</taxon>
        <taxon>Pleurostomataceae</taxon>
        <taxon>Pleurostoma</taxon>
    </lineage>
</organism>
<evidence type="ECO:0000313" key="6">
    <source>
        <dbReference type="EMBL" id="KAJ9150249.1"/>
    </source>
</evidence>
<evidence type="ECO:0000256" key="2">
    <source>
        <dbReference type="ARBA" id="ARBA00006727"/>
    </source>
</evidence>
<proteinExistence type="inferred from homology"/>
<feature type="transmembrane region" description="Helical" evidence="4">
    <location>
        <begin position="192"/>
        <end position="210"/>
    </location>
</feature>
<gene>
    <name evidence="6" type="ORF">NKR23_g3806</name>
</gene>
<feature type="transmembrane region" description="Helical" evidence="4">
    <location>
        <begin position="457"/>
        <end position="480"/>
    </location>
</feature>
<comment type="similarity">
    <text evidence="2">Belongs to the major facilitator superfamily. Monocarboxylate porter (TC 2.A.1.13) family.</text>
</comment>
<feature type="transmembrane region" description="Helical" evidence="4">
    <location>
        <begin position="293"/>
        <end position="312"/>
    </location>
</feature>
<dbReference type="InterPro" id="IPR020846">
    <property type="entry name" value="MFS_dom"/>
</dbReference>